<dbReference type="HOGENOM" id="CLU_035527_1_0_2"/>
<dbReference type="InterPro" id="IPR049577">
    <property type="entry name" value="GMPP_N"/>
</dbReference>
<evidence type="ECO:0000256" key="7">
    <source>
        <dbReference type="ARBA" id="ARBA00047343"/>
    </source>
</evidence>
<dbReference type="CDD" id="cd02509">
    <property type="entry name" value="GDP-M1P_Guanylyltransferase"/>
    <property type="match status" value="1"/>
</dbReference>
<feature type="domain" description="Nucleotidyl transferase" evidence="9">
    <location>
        <begin position="2"/>
        <end position="268"/>
    </location>
</feature>
<keyword evidence="3 12" id="KW-0808">Transferase</keyword>
<dbReference type="EC" id="2.7.7.13" evidence="2"/>
<evidence type="ECO:0000256" key="5">
    <source>
        <dbReference type="ARBA" id="ARBA00022741"/>
    </source>
</evidence>
<dbReference type="PANTHER" id="PTHR46390">
    <property type="entry name" value="MANNOSE-1-PHOSPHATE GUANYLYLTRANSFERASE"/>
    <property type="match status" value="1"/>
</dbReference>
<keyword evidence="12" id="KW-0413">Isomerase</keyword>
<organism evidence="12 13">
    <name type="scientific">Archaeoglobus veneficus (strain DSM 11195 / SNP6)</name>
    <dbReference type="NCBI Taxonomy" id="693661"/>
    <lineage>
        <taxon>Archaea</taxon>
        <taxon>Methanobacteriati</taxon>
        <taxon>Methanobacteriota</taxon>
        <taxon>Archaeoglobi</taxon>
        <taxon>Archaeoglobales</taxon>
        <taxon>Archaeoglobaceae</taxon>
        <taxon>Archaeoglobus</taxon>
    </lineage>
</organism>
<dbReference type="OrthoDB" id="5825at2157"/>
<dbReference type="SUPFAM" id="SSF51182">
    <property type="entry name" value="RmlC-like cupins"/>
    <property type="match status" value="1"/>
</dbReference>
<dbReference type="eggNOG" id="arCOG02427">
    <property type="taxonomic scope" value="Archaea"/>
</dbReference>
<dbReference type="GO" id="GO:0000271">
    <property type="term" value="P:polysaccharide biosynthetic process"/>
    <property type="evidence" value="ECO:0007669"/>
    <property type="project" value="InterPro"/>
</dbReference>
<dbReference type="InterPro" id="IPR029044">
    <property type="entry name" value="Nucleotide-diphossugar_trans"/>
</dbReference>
<evidence type="ECO:0000256" key="3">
    <source>
        <dbReference type="ARBA" id="ARBA00022679"/>
    </source>
</evidence>
<evidence type="ECO:0000256" key="4">
    <source>
        <dbReference type="ARBA" id="ARBA00022695"/>
    </source>
</evidence>
<dbReference type="EMBL" id="CP002588">
    <property type="protein sequence ID" value="AEA47439.1"/>
    <property type="molecule type" value="Genomic_DNA"/>
</dbReference>
<dbReference type="GeneID" id="10394559"/>
<dbReference type="SUPFAM" id="SSF53448">
    <property type="entry name" value="Nucleotide-diphospho-sugar transferases"/>
    <property type="match status" value="1"/>
</dbReference>
<dbReference type="NCBIfam" id="TIGR01479">
    <property type="entry name" value="GMP_PMI"/>
    <property type="match status" value="1"/>
</dbReference>
<dbReference type="AlphaFoldDB" id="F2KNW2"/>
<evidence type="ECO:0000256" key="2">
    <source>
        <dbReference type="ARBA" id="ARBA00012387"/>
    </source>
</evidence>
<accession>F2KNW2</accession>
<dbReference type="Pfam" id="PF22640">
    <property type="entry name" value="ManC_GMP_beta-helix"/>
    <property type="match status" value="1"/>
</dbReference>
<dbReference type="GO" id="GO:0016853">
    <property type="term" value="F:isomerase activity"/>
    <property type="evidence" value="ECO:0007669"/>
    <property type="project" value="UniProtKB-KW"/>
</dbReference>
<feature type="domain" description="Mannose-6-phosphate isomerase type II C-terminal" evidence="10">
    <location>
        <begin position="336"/>
        <end position="447"/>
    </location>
</feature>
<dbReference type="InterPro" id="IPR051161">
    <property type="entry name" value="Mannose-6P_isomerase_type2"/>
</dbReference>
<dbReference type="Pfam" id="PF00483">
    <property type="entry name" value="NTP_transferase"/>
    <property type="match status" value="1"/>
</dbReference>
<evidence type="ECO:0000256" key="1">
    <source>
        <dbReference type="ARBA" id="ARBA00006115"/>
    </source>
</evidence>
<dbReference type="RefSeq" id="WP_013684100.1">
    <property type="nucleotide sequence ID" value="NC_015320.1"/>
</dbReference>
<dbReference type="Gene3D" id="3.90.550.10">
    <property type="entry name" value="Spore Coat Polysaccharide Biosynthesis Protein SpsA, Chain A"/>
    <property type="match status" value="1"/>
</dbReference>
<evidence type="ECO:0000259" key="11">
    <source>
        <dbReference type="Pfam" id="PF22640"/>
    </source>
</evidence>
<dbReference type="GO" id="GO:0004475">
    <property type="term" value="F:mannose-1-phosphate guanylyltransferase (GTP) activity"/>
    <property type="evidence" value="ECO:0007669"/>
    <property type="project" value="UniProtKB-EC"/>
</dbReference>
<name>F2KNW2_ARCVS</name>
<dbReference type="InterPro" id="IPR001538">
    <property type="entry name" value="Man6P_isomerase-2_C"/>
</dbReference>
<keyword evidence="6" id="KW-0342">GTP-binding</keyword>
<dbReference type="Gene3D" id="2.60.120.10">
    <property type="entry name" value="Jelly Rolls"/>
    <property type="match status" value="1"/>
</dbReference>
<dbReference type="FunFam" id="3.90.550.10:FF:000046">
    <property type="entry name" value="Mannose-1-phosphate guanylyltransferase (GDP)"/>
    <property type="match status" value="1"/>
</dbReference>
<dbReference type="InterPro" id="IPR054566">
    <property type="entry name" value="ManC/GMP-like_b-helix"/>
</dbReference>
<dbReference type="InterPro" id="IPR005835">
    <property type="entry name" value="NTP_transferase_dom"/>
</dbReference>
<dbReference type="PANTHER" id="PTHR46390:SF1">
    <property type="entry name" value="MANNOSE-1-PHOSPHATE GUANYLYLTRANSFERASE"/>
    <property type="match status" value="1"/>
</dbReference>
<dbReference type="InterPro" id="IPR006375">
    <property type="entry name" value="Man1P_GuaTrfase/Man6P_Isoase"/>
</dbReference>
<dbReference type="InterPro" id="IPR014710">
    <property type="entry name" value="RmlC-like_jellyroll"/>
</dbReference>
<dbReference type="FunFam" id="2.60.120.10:FF:000032">
    <property type="entry name" value="Mannose-1-phosphate guanylyltransferase/mannose-6-phosphate isomerase"/>
    <property type="match status" value="1"/>
</dbReference>
<dbReference type="STRING" id="693661.Arcve_1436"/>
<dbReference type="GO" id="GO:0009298">
    <property type="term" value="P:GDP-mannose biosynthetic process"/>
    <property type="evidence" value="ECO:0007669"/>
    <property type="project" value="TreeGrafter"/>
</dbReference>
<reference evidence="12 13" key="1">
    <citation type="submission" date="2011-03" db="EMBL/GenBank/DDBJ databases">
        <title>The complete genome of Archaeoglobus veneficus SNP6.</title>
        <authorList>
            <consortium name="US DOE Joint Genome Institute (JGI-PGF)"/>
            <person name="Lucas S."/>
            <person name="Copeland A."/>
            <person name="Lapidus A."/>
            <person name="Bruce D."/>
            <person name="Goodwin L."/>
            <person name="Pitluck S."/>
            <person name="Kyrpides N."/>
            <person name="Mavromatis K."/>
            <person name="Pagani I."/>
            <person name="Ivanova N."/>
            <person name="Mikhailova N."/>
            <person name="Lu M."/>
            <person name="Detter J.C."/>
            <person name="Tapia R."/>
            <person name="Han C."/>
            <person name="Land M."/>
            <person name="Hauser L."/>
            <person name="Markowitz V."/>
            <person name="Cheng J.-F."/>
            <person name="Hugenholtz P."/>
            <person name="Woyke T."/>
            <person name="Wu D."/>
            <person name="Spring S."/>
            <person name="Brambilla E."/>
            <person name="Klenk H.-P."/>
            <person name="Eisen J.A."/>
        </authorList>
    </citation>
    <scope>NUCLEOTIDE SEQUENCE [LARGE SCALE GENOMIC DNA]</scope>
    <source>
        <strain>SNP6</strain>
    </source>
</reference>
<evidence type="ECO:0000256" key="6">
    <source>
        <dbReference type="ARBA" id="ARBA00023134"/>
    </source>
</evidence>
<evidence type="ECO:0000313" key="12">
    <source>
        <dbReference type="EMBL" id="AEA47439.1"/>
    </source>
</evidence>
<comment type="similarity">
    <text evidence="1 8">Belongs to the mannose-6-phosphate isomerase type 2 family.</text>
</comment>
<comment type="catalytic activity">
    <reaction evidence="7">
        <text>alpha-D-mannose 1-phosphate + GTP + H(+) = GDP-alpha-D-mannose + diphosphate</text>
        <dbReference type="Rhea" id="RHEA:15229"/>
        <dbReference type="ChEBI" id="CHEBI:15378"/>
        <dbReference type="ChEBI" id="CHEBI:33019"/>
        <dbReference type="ChEBI" id="CHEBI:37565"/>
        <dbReference type="ChEBI" id="CHEBI:57527"/>
        <dbReference type="ChEBI" id="CHEBI:58409"/>
        <dbReference type="EC" id="2.7.7.13"/>
    </reaction>
</comment>
<evidence type="ECO:0000256" key="8">
    <source>
        <dbReference type="RuleBase" id="RU004190"/>
    </source>
</evidence>
<evidence type="ECO:0000313" key="13">
    <source>
        <dbReference type="Proteomes" id="UP000008136"/>
    </source>
</evidence>
<dbReference type="CDD" id="cd02213">
    <property type="entry name" value="cupin_PMI_typeII_C"/>
    <property type="match status" value="1"/>
</dbReference>
<dbReference type="KEGG" id="ave:Arcve_1436"/>
<evidence type="ECO:0000259" key="10">
    <source>
        <dbReference type="Pfam" id="PF01050"/>
    </source>
</evidence>
<keyword evidence="5" id="KW-0547">Nucleotide-binding</keyword>
<feature type="domain" description="MannoseP isomerase/GMP-like beta-helix" evidence="11">
    <location>
        <begin position="277"/>
        <end position="330"/>
    </location>
</feature>
<dbReference type="InterPro" id="IPR011051">
    <property type="entry name" value="RmlC_Cupin_sf"/>
</dbReference>
<keyword evidence="13" id="KW-1185">Reference proteome</keyword>
<keyword evidence="4 12" id="KW-0548">Nucleotidyltransferase</keyword>
<evidence type="ECO:0000259" key="9">
    <source>
        <dbReference type="Pfam" id="PF00483"/>
    </source>
</evidence>
<sequence length="448" mass="51037">MKTIILAGGSGTRLWPLSREFFPKQFIKLFDKSLFQLTLQRALIFSSPEDIYVVTNEKQRFIALDQIAELGLKIPTENVIAEPLPKNTLPAICYTVLTIVKQRDKGGKVAVLPSDHLVEANDNYIEAFRRAERLAEKHLVTFGIKPARPHTGYGYIKPGNRLENGFKVERFVEKPDEERAKKYITEGFLWNSGMFLFDTDVFIEECRKHAPQIIEAFEEKGIEAYTDVPEVSIDYGLMEKTDRAAVVELNTFWSDVGSFDALYEIMKKNGSGNAVKGECITIDSSNNLIYSERLVAAVGVRDSIIVDTKDALLVCSRGDAQKVKEVVKVLKDRKDRRAESHLTIYRPWGSYTILEEERFYRINKVTVLPKRGLKMQVHHHRSEHWVVVKGMAKVTVGDREFFLRSGESTFVPAGTKHRIENPGLMTLEVIEVQIGECISDEDVVWFDE</sequence>
<protein>
    <recommendedName>
        <fullName evidence="2">mannose-1-phosphate guanylyltransferase</fullName>
        <ecNumber evidence="2">2.7.7.13</ecNumber>
    </recommendedName>
</protein>
<gene>
    <name evidence="12" type="ordered locus">Arcve_1436</name>
</gene>
<dbReference type="GO" id="GO:0005525">
    <property type="term" value="F:GTP binding"/>
    <property type="evidence" value="ECO:0007669"/>
    <property type="project" value="UniProtKB-KW"/>
</dbReference>
<dbReference type="Proteomes" id="UP000008136">
    <property type="component" value="Chromosome"/>
</dbReference>
<dbReference type="Pfam" id="PF01050">
    <property type="entry name" value="MannoseP_isomer"/>
    <property type="match status" value="1"/>
</dbReference>
<proteinExistence type="inferred from homology"/>